<dbReference type="AlphaFoldDB" id="A0A9P9D500"/>
<name>A0A9P9D500_9HYPO</name>
<evidence type="ECO:0000313" key="3">
    <source>
        <dbReference type="Proteomes" id="UP000738349"/>
    </source>
</evidence>
<gene>
    <name evidence="2" type="ORF">EDB81DRAFT_862682</name>
</gene>
<proteinExistence type="predicted"/>
<feature type="region of interest" description="Disordered" evidence="1">
    <location>
        <begin position="66"/>
        <end position="174"/>
    </location>
</feature>
<feature type="compositionally biased region" description="Polar residues" evidence="1">
    <location>
        <begin position="127"/>
        <end position="144"/>
    </location>
</feature>
<accession>A0A9P9D500</accession>
<evidence type="ECO:0000256" key="1">
    <source>
        <dbReference type="SAM" id="MobiDB-lite"/>
    </source>
</evidence>
<keyword evidence="3" id="KW-1185">Reference proteome</keyword>
<feature type="compositionally biased region" description="Basic and acidic residues" evidence="1">
    <location>
        <begin position="82"/>
        <end position="122"/>
    </location>
</feature>
<dbReference type="Proteomes" id="UP000738349">
    <property type="component" value="Unassembled WGS sequence"/>
</dbReference>
<organism evidence="2 3">
    <name type="scientific">Dactylonectria macrodidyma</name>
    <dbReference type="NCBI Taxonomy" id="307937"/>
    <lineage>
        <taxon>Eukaryota</taxon>
        <taxon>Fungi</taxon>
        <taxon>Dikarya</taxon>
        <taxon>Ascomycota</taxon>
        <taxon>Pezizomycotina</taxon>
        <taxon>Sordariomycetes</taxon>
        <taxon>Hypocreomycetidae</taxon>
        <taxon>Hypocreales</taxon>
        <taxon>Nectriaceae</taxon>
        <taxon>Dactylonectria</taxon>
    </lineage>
</organism>
<reference evidence="2" key="1">
    <citation type="journal article" date="2021" name="Nat. Commun.">
        <title>Genetic determinants of endophytism in the Arabidopsis root mycobiome.</title>
        <authorList>
            <person name="Mesny F."/>
            <person name="Miyauchi S."/>
            <person name="Thiergart T."/>
            <person name="Pickel B."/>
            <person name="Atanasova L."/>
            <person name="Karlsson M."/>
            <person name="Huettel B."/>
            <person name="Barry K.W."/>
            <person name="Haridas S."/>
            <person name="Chen C."/>
            <person name="Bauer D."/>
            <person name="Andreopoulos W."/>
            <person name="Pangilinan J."/>
            <person name="LaButti K."/>
            <person name="Riley R."/>
            <person name="Lipzen A."/>
            <person name="Clum A."/>
            <person name="Drula E."/>
            <person name="Henrissat B."/>
            <person name="Kohler A."/>
            <person name="Grigoriev I.V."/>
            <person name="Martin F.M."/>
            <person name="Hacquard S."/>
        </authorList>
    </citation>
    <scope>NUCLEOTIDE SEQUENCE</scope>
    <source>
        <strain evidence="2">MPI-CAGE-AT-0147</strain>
    </source>
</reference>
<comment type="caution">
    <text evidence="2">The sequence shown here is derived from an EMBL/GenBank/DDBJ whole genome shotgun (WGS) entry which is preliminary data.</text>
</comment>
<protein>
    <submittedName>
        <fullName evidence="2">Uncharacterized protein</fullName>
    </submittedName>
</protein>
<evidence type="ECO:0000313" key="2">
    <source>
        <dbReference type="EMBL" id="KAH7112704.1"/>
    </source>
</evidence>
<sequence length="174" mass="19366">MSFPVVPIPQHPSLKPVTSHVPMIDIMSAPQSLIPTLPTSDQVLKESFINGEQLATKILPGIWQTEDADASNEASDTRKRRIEGEKRQAARKQDRRLNSRATDRERSNEPQGRDRDATEKVAGRNANPRSASFTPHSPPKQTLSMLLLSAASEQMNGLRENEHSGPQRPSRQET</sequence>
<feature type="compositionally biased region" description="Basic and acidic residues" evidence="1">
    <location>
        <begin position="159"/>
        <end position="174"/>
    </location>
</feature>
<dbReference type="OrthoDB" id="5100455at2759"/>
<dbReference type="EMBL" id="JAGMUV010000037">
    <property type="protein sequence ID" value="KAH7112704.1"/>
    <property type="molecule type" value="Genomic_DNA"/>
</dbReference>